<dbReference type="EMBL" id="CAJVQC010123245">
    <property type="protein sequence ID" value="CAG8839328.1"/>
    <property type="molecule type" value="Genomic_DNA"/>
</dbReference>
<feature type="non-terminal residue" evidence="1">
    <location>
        <position position="1"/>
    </location>
</feature>
<comment type="caution">
    <text evidence="1">The sequence shown here is derived from an EMBL/GenBank/DDBJ whole genome shotgun (WGS) entry which is preliminary data.</text>
</comment>
<keyword evidence="2" id="KW-1185">Reference proteome</keyword>
<sequence length="72" mass="8580">SMAETEDYLQITPPELWSLNGFADWCISCERFENNKMKILDYIKKGLEKIIDNTTFEEDIRQKASDLREEFQ</sequence>
<name>A0ACA9SKJ7_9GLOM</name>
<organism evidence="1 2">
    <name type="scientific">Racocetra persica</name>
    <dbReference type="NCBI Taxonomy" id="160502"/>
    <lineage>
        <taxon>Eukaryota</taxon>
        <taxon>Fungi</taxon>
        <taxon>Fungi incertae sedis</taxon>
        <taxon>Mucoromycota</taxon>
        <taxon>Glomeromycotina</taxon>
        <taxon>Glomeromycetes</taxon>
        <taxon>Diversisporales</taxon>
        <taxon>Gigasporaceae</taxon>
        <taxon>Racocetra</taxon>
    </lineage>
</organism>
<dbReference type="Proteomes" id="UP000789920">
    <property type="component" value="Unassembled WGS sequence"/>
</dbReference>
<evidence type="ECO:0000313" key="1">
    <source>
        <dbReference type="EMBL" id="CAG8839328.1"/>
    </source>
</evidence>
<feature type="non-terminal residue" evidence="1">
    <location>
        <position position="72"/>
    </location>
</feature>
<protein>
    <submittedName>
        <fullName evidence="1">16299_t:CDS:1</fullName>
    </submittedName>
</protein>
<reference evidence="1" key="1">
    <citation type="submission" date="2021-06" db="EMBL/GenBank/DDBJ databases">
        <authorList>
            <person name="Kallberg Y."/>
            <person name="Tangrot J."/>
            <person name="Rosling A."/>
        </authorList>
    </citation>
    <scope>NUCLEOTIDE SEQUENCE</scope>
    <source>
        <strain evidence="1">MA461A</strain>
    </source>
</reference>
<gene>
    <name evidence="1" type="ORF">RPERSI_LOCUS31007</name>
</gene>
<proteinExistence type="predicted"/>
<evidence type="ECO:0000313" key="2">
    <source>
        <dbReference type="Proteomes" id="UP000789920"/>
    </source>
</evidence>
<accession>A0ACA9SKJ7</accession>